<name>A0A7R7VUI2_ASPCH</name>
<gene>
    <name evidence="1" type="ORF">ACHE_60892A</name>
</gene>
<organism evidence="1 2">
    <name type="scientific">Aspergillus chevalieri</name>
    <name type="common">Eurotium chevalieri</name>
    <dbReference type="NCBI Taxonomy" id="182096"/>
    <lineage>
        <taxon>Eukaryota</taxon>
        <taxon>Fungi</taxon>
        <taxon>Dikarya</taxon>
        <taxon>Ascomycota</taxon>
        <taxon>Pezizomycotina</taxon>
        <taxon>Eurotiomycetes</taxon>
        <taxon>Eurotiomycetidae</taxon>
        <taxon>Eurotiales</taxon>
        <taxon>Aspergillaceae</taxon>
        <taxon>Aspergillus</taxon>
        <taxon>Aspergillus subgen. Aspergillus</taxon>
    </lineage>
</organism>
<dbReference type="EMBL" id="AP024421">
    <property type="protein sequence ID" value="BCR91006.1"/>
    <property type="molecule type" value="Genomic_DNA"/>
</dbReference>
<evidence type="ECO:0000313" key="2">
    <source>
        <dbReference type="Proteomes" id="UP000637239"/>
    </source>
</evidence>
<accession>A0A7R7VUI2</accession>
<reference evidence="1" key="1">
    <citation type="submission" date="2021-01" db="EMBL/GenBank/DDBJ databases">
        <authorList>
            <consortium name="Aspergillus chevalieri M1 genome sequencing consortium"/>
            <person name="Kazuki M."/>
            <person name="Futagami T."/>
        </authorList>
    </citation>
    <scope>NUCLEOTIDE SEQUENCE</scope>
    <source>
        <strain evidence="1">M1</strain>
    </source>
</reference>
<dbReference type="AlphaFoldDB" id="A0A7R7VUI2"/>
<sequence length="84" mass="9221">MENLVDKLNIPLCGDPPNASLLARLAELSALRLLNHVHHAMYAEGHEYLLQANYIAYASDSQDDGSIHRAMSSSLKVSMELDGN</sequence>
<proteinExistence type="predicted"/>
<reference evidence="1" key="2">
    <citation type="submission" date="2021-02" db="EMBL/GenBank/DDBJ databases">
        <title>Aspergillus chevalieri M1 genome sequence.</title>
        <authorList>
            <person name="Kadooka C."/>
            <person name="Mori K."/>
            <person name="Futagami T."/>
        </authorList>
    </citation>
    <scope>NUCLEOTIDE SEQUENCE</scope>
    <source>
        <strain evidence="1">M1</strain>
    </source>
</reference>
<protein>
    <submittedName>
        <fullName evidence="1">Uncharacterized protein</fullName>
    </submittedName>
</protein>
<evidence type="ECO:0000313" key="1">
    <source>
        <dbReference type="EMBL" id="BCR91006.1"/>
    </source>
</evidence>
<dbReference type="RefSeq" id="XP_043139528.1">
    <property type="nucleotide sequence ID" value="XM_043282116.1"/>
</dbReference>
<dbReference type="Proteomes" id="UP000637239">
    <property type="component" value="Chromosome 6"/>
</dbReference>
<dbReference type="KEGG" id="ache:ACHE_60892A"/>
<dbReference type="GeneID" id="66985364"/>
<keyword evidence="2" id="KW-1185">Reference proteome</keyword>